<dbReference type="InterPro" id="IPR007278">
    <property type="entry name" value="DUF397"/>
</dbReference>
<comment type="caution">
    <text evidence="2">The sequence shown here is derived from an EMBL/GenBank/DDBJ whole genome shotgun (WGS) entry which is preliminary data.</text>
</comment>
<sequence length="68" mass="7889">MAQLHQLSHWRKSSYSHDTDCVEWGSDPAASTFGVRDTKNRDAATLLFDRAEWSMFVDGVRRGRFDLR</sequence>
<dbReference type="Pfam" id="PF04149">
    <property type="entry name" value="DUF397"/>
    <property type="match status" value="1"/>
</dbReference>
<protein>
    <submittedName>
        <fullName evidence="2">DUF397 domain-containing protein</fullName>
    </submittedName>
</protein>
<accession>A0A929FY24</accession>
<organism evidence="2 3">
    <name type="scientific">Saccharopolyspora montiporae</name>
    <dbReference type="NCBI Taxonomy" id="2781240"/>
    <lineage>
        <taxon>Bacteria</taxon>
        <taxon>Bacillati</taxon>
        <taxon>Actinomycetota</taxon>
        <taxon>Actinomycetes</taxon>
        <taxon>Pseudonocardiales</taxon>
        <taxon>Pseudonocardiaceae</taxon>
        <taxon>Saccharopolyspora</taxon>
    </lineage>
</organism>
<evidence type="ECO:0000313" key="2">
    <source>
        <dbReference type="EMBL" id="MBE9372984.1"/>
    </source>
</evidence>
<evidence type="ECO:0000313" key="3">
    <source>
        <dbReference type="Proteomes" id="UP000598360"/>
    </source>
</evidence>
<proteinExistence type="predicted"/>
<dbReference type="AlphaFoldDB" id="A0A929FY24"/>
<dbReference type="EMBL" id="JADEYC010000002">
    <property type="protein sequence ID" value="MBE9372984.1"/>
    <property type="molecule type" value="Genomic_DNA"/>
</dbReference>
<reference evidence="2" key="1">
    <citation type="submission" date="2020-10" db="EMBL/GenBank/DDBJ databases">
        <title>Diversity and distribution of actinomycetes associated with coral in the coast of Hainan.</title>
        <authorList>
            <person name="Li F."/>
        </authorList>
    </citation>
    <scope>NUCLEOTIDE SEQUENCE</scope>
    <source>
        <strain evidence="2">HNM0983</strain>
    </source>
</reference>
<keyword evidence="3" id="KW-1185">Reference proteome</keyword>
<feature type="domain" description="DUF397" evidence="1">
    <location>
        <begin position="9"/>
        <end position="61"/>
    </location>
</feature>
<gene>
    <name evidence="2" type="ORF">IQ251_00845</name>
</gene>
<dbReference type="RefSeq" id="WP_193926440.1">
    <property type="nucleotide sequence ID" value="NZ_JADEYC010000002.1"/>
</dbReference>
<dbReference type="Proteomes" id="UP000598360">
    <property type="component" value="Unassembled WGS sequence"/>
</dbReference>
<evidence type="ECO:0000259" key="1">
    <source>
        <dbReference type="Pfam" id="PF04149"/>
    </source>
</evidence>
<name>A0A929FY24_9PSEU</name>